<evidence type="ECO:0000256" key="1">
    <source>
        <dbReference type="SAM" id="Coils"/>
    </source>
</evidence>
<reference evidence="2 3" key="1">
    <citation type="journal article" date="2010" name="Plant Cell">
        <title>The Chlorella variabilis NC64A genome reveals adaptation to photosymbiosis, coevolution with viruses, and cryptic sex.</title>
        <authorList>
            <person name="Blanc G."/>
            <person name="Duncan G."/>
            <person name="Agarkova I."/>
            <person name="Borodovsky M."/>
            <person name="Gurnon J."/>
            <person name="Kuo A."/>
            <person name="Lindquist E."/>
            <person name="Lucas S."/>
            <person name="Pangilinan J."/>
            <person name="Polle J."/>
            <person name="Salamov A."/>
            <person name="Terry A."/>
            <person name="Yamada T."/>
            <person name="Dunigan D.D."/>
            <person name="Grigoriev I.V."/>
            <person name="Claverie J.M."/>
            <person name="Van Etten J.L."/>
        </authorList>
    </citation>
    <scope>NUCLEOTIDE SEQUENCE [LARGE SCALE GENOMIC DNA]</scope>
    <source>
        <strain evidence="2 3">NC64A</strain>
    </source>
</reference>
<organism evidence="3">
    <name type="scientific">Chlorella variabilis</name>
    <name type="common">Green alga</name>
    <dbReference type="NCBI Taxonomy" id="554065"/>
    <lineage>
        <taxon>Eukaryota</taxon>
        <taxon>Viridiplantae</taxon>
        <taxon>Chlorophyta</taxon>
        <taxon>core chlorophytes</taxon>
        <taxon>Trebouxiophyceae</taxon>
        <taxon>Chlorellales</taxon>
        <taxon>Chlorellaceae</taxon>
        <taxon>Chlorella clade</taxon>
        <taxon>Chlorella</taxon>
    </lineage>
</organism>
<sequence>MESEEKAVAGEEVGTTADSLQACRDNESQLSDSAGRCQGDLERCARATSAKRLIECQQSEADLANQLAETQSHLEEAEASYEECARRFGR</sequence>
<protein>
    <submittedName>
        <fullName evidence="2">Uncharacterized protein</fullName>
    </submittedName>
</protein>
<dbReference type="InParanoid" id="E1ZKP3"/>
<name>E1ZKP3_CHLVA</name>
<proteinExistence type="predicted"/>
<feature type="coiled-coil region" evidence="1">
    <location>
        <begin position="60"/>
        <end position="87"/>
    </location>
</feature>
<dbReference type="GeneID" id="17352970"/>
<keyword evidence="3" id="KW-1185">Reference proteome</keyword>
<accession>E1ZKP3</accession>
<dbReference type="Proteomes" id="UP000008141">
    <property type="component" value="Unassembled WGS sequence"/>
</dbReference>
<dbReference type="KEGG" id="cvr:CHLNCDRAFT_136613"/>
<keyword evidence="1" id="KW-0175">Coiled coil</keyword>
<dbReference type="EMBL" id="GL433851">
    <property type="protein sequence ID" value="EFN53523.1"/>
    <property type="molecule type" value="Genomic_DNA"/>
</dbReference>
<gene>
    <name evidence="2" type="ORF">CHLNCDRAFT_136613</name>
</gene>
<evidence type="ECO:0000313" key="3">
    <source>
        <dbReference type="Proteomes" id="UP000008141"/>
    </source>
</evidence>
<dbReference type="AlphaFoldDB" id="E1ZKP3"/>
<evidence type="ECO:0000313" key="2">
    <source>
        <dbReference type="EMBL" id="EFN53523.1"/>
    </source>
</evidence>
<dbReference type="RefSeq" id="XP_005845625.1">
    <property type="nucleotide sequence ID" value="XM_005845563.1"/>
</dbReference>